<dbReference type="SMART" id="SM00255">
    <property type="entry name" value="TIR"/>
    <property type="match status" value="1"/>
</dbReference>
<evidence type="ECO:0000313" key="4">
    <source>
        <dbReference type="Proteomes" id="UP000663845"/>
    </source>
</evidence>
<dbReference type="PANTHER" id="PTHR46270:SF2">
    <property type="entry name" value="TIR DOMAIN-CONTAINING PROTEIN"/>
    <property type="match status" value="1"/>
</dbReference>
<dbReference type="InterPro" id="IPR035897">
    <property type="entry name" value="Toll_tir_struct_dom_sf"/>
</dbReference>
<dbReference type="SUPFAM" id="SSF47769">
    <property type="entry name" value="SAM/Pointed domain"/>
    <property type="match status" value="1"/>
</dbReference>
<dbReference type="PROSITE" id="PS50104">
    <property type="entry name" value="TIR"/>
    <property type="match status" value="1"/>
</dbReference>
<sequence length="788" mass="92047">MIFNINELASELDILPISNDILCQITYILNEQTSESLPTFISQSFQSLLNIEYWAWRILSKDYREWTNESNYYDLFQALTSFNTKLAINDNNITIETKGILLIPHSIEWIDGIFDQIDTSDDTFLSIISLWFITLSHFVHEYSQFVSSPVIAHINYRIARNILMTEQYKIYLNQLREPHPSQSIFTIKQLFYLKTCSLSLSAYLSPIPQKFIYTGEQIIKYLADDYIQIILVHSYTVKSWSQELLSCIASLISLISTCCWWGGEEAHHINMIVSNDLTLYDHIPALIRIISYKPFHECIDGQWPNMETILIDSIIGLLRGAVNTEKLSCFIRMTTSLPDILTSLVQTAPYDRIVLCAHGLLTEILTDEQLKELKIVKNIKRSCVDILEQAWKDPSQKYLHIPLLHILRGLANLSKNDLVQENMSKLNKMPLLIEMLDRYPIVYDILWGLSFNSSIQEQLRSNHSFMIKLTDVEKNYSNEKIRKIAHGILWNLNSYHDEQIASSSEIFDGTIFDIMISYSHQDKDICKQLYDELVRNGYKVWIDFDQIHGNIMDAMAQAIEHSRTILICMSEQYRRSNYCRAEAEYAFQRQLKIIPVLLQEHYKPDGWLLFLIGQALYVDFTKYEYSTATEMLIKEVQASRIQTFHKIEVRSDQNMLSVPARNLPIVEHLSKTKVRPENIQNWTVEHVNSWLKENNLFEMSQLLSDVDGPTLIYFSEYLIKGDTQQILASLQQDSLQRTNRHLSFIELAHFRNLIRQHGISSSTNIKSLNKMNDRWRQRQRLINRCHVM</sequence>
<dbReference type="PANTHER" id="PTHR46270">
    <property type="entry name" value="ARMADILLO-TYPE FOLD-RELATED"/>
    <property type="match status" value="1"/>
</dbReference>
<accession>A0A814ACL3</accession>
<dbReference type="Gene3D" id="1.10.150.50">
    <property type="entry name" value="Transcription Factor, Ets-1"/>
    <property type="match status" value="1"/>
</dbReference>
<comment type="caution">
    <text evidence="2">The sequence shown here is derived from an EMBL/GenBank/DDBJ whole genome shotgun (WGS) entry which is preliminary data.</text>
</comment>
<evidence type="ECO:0000313" key="2">
    <source>
        <dbReference type="EMBL" id="CAF0910334.1"/>
    </source>
</evidence>
<dbReference type="AlphaFoldDB" id="A0A814ACL3"/>
<dbReference type="Proteomes" id="UP000663844">
    <property type="component" value="Unassembled WGS sequence"/>
</dbReference>
<dbReference type="EMBL" id="CAJOAZ010001649">
    <property type="protein sequence ID" value="CAF3840343.1"/>
    <property type="molecule type" value="Genomic_DNA"/>
</dbReference>
<reference evidence="2" key="1">
    <citation type="submission" date="2021-02" db="EMBL/GenBank/DDBJ databases">
        <authorList>
            <person name="Nowell W R."/>
        </authorList>
    </citation>
    <scope>NUCLEOTIDE SEQUENCE</scope>
</reference>
<dbReference type="SUPFAM" id="SSF48371">
    <property type="entry name" value="ARM repeat"/>
    <property type="match status" value="1"/>
</dbReference>
<dbReference type="InterPro" id="IPR013761">
    <property type="entry name" value="SAM/pointed_sf"/>
</dbReference>
<name>A0A814ACL3_9BILA</name>
<dbReference type="Gene3D" id="3.40.50.10140">
    <property type="entry name" value="Toll/interleukin-1 receptor homology (TIR) domain"/>
    <property type="match status" value="1"/>
</dbReference>
<protein>
    <recommendedName>
        <fullName evidence="1">TIR domain-containing protein</fullName>
    </recommendedName>
</protein>
<proteinExistence type="predicted"/>
<dbReference type="Proteomes" id="UP000663845">
    <property type="component" value="Unassembled WGS sequence"/>
</dbReference>
<dbReference type="GO" id="GO:0007165">
    <property type="term" value="P:signal transduction"/>
    <property type="evidence" value="ECO:0007669"/>
    <property type="project" value="InterPro"/>
</dbReference>
<evidence type="ECO:0000313" key="3">
    <source>
        <dbReference type="EMBL" id="CAF3840343.1"/>
    </source>
</evidence>
<dbReference type="SUPFAM" id="SSF52200">
    <property type="entry name" value="Toll/Interleukin receptor TIR domain"/>
    <property type="match status" value="1"/>
</dbReference>
<dbReference type="InterPro" id="IPR016024">
    <property type="entry name" value="ARM-type_fold"/>
</dbReference>
<feature type="domain" description="TIR" evidence="1">
    <location>
        <begin position="510"/>
        <end position="643"/>
    </location>
</feature>
<evidence type="ECO:0000259" key="1">
    <source>
        <dbReference type="PROSITE" id="PS50104"/>
    </source>
</evidence>
<dbReference type="Pfam" id="PF13676">
    <property type="entry name" value="TIR_2"/>
    <property type="match status" value="1"/>
</dbReference>
<gene>
    <name evidence="2" type="ORF">JYZ213_LOCUS11044</name>
    <name evidence="3" type="ORF">OXD698_LOCUS20633</name>
</gene>
<dbReference type="InterPro" id="IPR000157">
    <property type="entry name" value="TIR_dom"/>
</dbReference>
<organism evidence="2 4">
    <name type="scientific">Adineta steineri</name>
    <dbReference type="NCBI Taxonomy" id="433720"/>
    <lineage>
        <taxon>Eukaryota</taxon>
        <taxon>Metazoa</taxon>
        <taxon>Spiralia</taxon>
        <taxon>Gnathifera</taxon>
        <taxon>Rotifera</taxon>
        <taxon>Eurotatoria</taxon>
        <taxon>Bdelloidea</taxon>
        <taxon>Adinetida</taxon>
        <taxon>Adinetidae</taxon>
        <taxon>Adineta</taxon>
    </lineage>
</organism>
<dbReference type="EMBL" id="CAJNOG010000082">
    <property type="protein sequence ID" value="CAF0910334.1"/>
    <property type="molecule type" value="Genomic_DNA"/>
</dbReference>